<dbReference type="InterPro" id="IPR039425">
    <property type="entry name" value="RNA_pol_sigma-70-like"/>
</dbReference>
<dbReference type="InterPro" id="IPR013324">
    <property type="entry name" value="RNA_pol_sigma_r3/r4-like"/>
</dbReference>
<protein>
    <submittedName>
        <fullName evidence="8">RNA polymerase sigma factor (Sigma-70 family)</fullName>
    </submittedName>
</protein>
<dbReference type="NCBIfam" id="TIGR02937">
    <property type="entry name" value="sigma70-ECF"/>
    <property type="match status" value="1"/>
</dbReference>
<dbReference type="SUPFAM" id="SSF88946">
    <property type="entry name" value="Sigma2 domain of RNA polymerase sigma factors"/>
    <property type="match status" value="1"/>
</dbReference>
<dbReference type="Gene3D" id="1.10.1740.10">
    <property type="match status" value="1"/>
</dbReference>
<dbReference type="EMBL" id="QPJW01000001">
    <property type="protein sequence ID" value="RCX23316.1"/>
    <property type="molecule type" value="Genomic_DNA"/>
</dbReference>
<evidence type="ECO:0000256" key="5">
    <source>
        <dbReference type="ARBA" id="ARBA00023163"/>
    </source>
</evidence>
<dbReference type="InterPro" id="IPR036388">
    <property type="entry name" value="WH-like_DNA-bd_sf"/>
</dbReference>
<dbReference type="InterPro" id="IPR013249">
    <property type="entry name" value="RNA_pol_sigma70_r4_t2"/>
</dbReference>
<dbReference type="Pfam" id="PF08281">
    <property type="entry name" value="Sigma70_r4_2"/>
    <property type="match status" value="1"/>
</dbReference>
<dbReference type="Gene3D" id="1.10.10.10">
    <property type="entry name" value="Winged helix-like DNA-binding domain superfamily/Winged helix DNA-binding domain"/>
    <property type="match status" value="1"/>
</dbReference>
<organism evidence="8 9">
    <name type="scientific">Fontibacillus phaseoli</name>
    <dbReference type="NCBI Taxonomy" id="1416533"/>
    <lineage>
        <taxon>Bacteria</taxon>
        <taxon>Bacillati</taxon>
        <taxon>Bacillota</taxon>
        <taxon>Bacilli</taxon>
        <taxon>Bacillales</taxon>
        <taxon>Paenibacillaceae</taxon>
        <taxon>Fontibacillus</taxon>
    </lineage>
</organism>
<evidence type="ECO:0000256" key="3">
    <source>
        <dbReference type="ARBA" id="ARBA00023082"/>
    </source>
</evidence>
<dbReference type="CDD" id="cd06171">
    <property type="entry name" value="Sigma70_r4"/>
    <property type="match status" value="1"/>
</dbReference>
<evidence type="ECO:0000256" key="1">
    <source>
        <dbReference type="ARBA" id="ARBA00010641"/>
    </source>
</evidence>
<evidence type="ECO:0000259" key="6">
    <source>
        <dbReference type="Pfam" id="PF04542"/>
    </source>
</evidence>
<dbReference type="GO" id="GO:0006352">
    <property type="term" value="P:DNA-templated transcription initiation"/>
    <property type="evidence" value="ECO:0007669"/>
    <property type="project" value="InterPro"/>
</dbReference>
<comment type="caution">
    <text evidence="8">The sequence shown here is derived from an EMBL/GenBank/DDBJ whole genome shotgun (WGS) entry which is preliminary data.</text>
</comment>
<dbReference type="InterPro" id="IPR014284">
    <property type="entry name" value="RNA_pol_sigma-70_dom"/>
</dbReference>
<feature type="domain" description="RNA polymerase sigma-70 region 2" evidence="6">
    <location>
        <begin position="63"/>
        <end position="130"/>
    </location>
</feature>
<name>A0A369BRU4_9BACL</name>
<dbReference type="GO" id="GO:0003677">
    <property type="term" value="F:DNA binding"/>
    <property type="evidence" value="ECO:0007669"/>
    <property type="project" value="UniProtKB-KW"/>
</dbReference>
<reference evidence="8 9" key="1">
    <citation type="submission" date="2018-07" db="EMBL/GenBank/DDBJ databases">
        <title>Genomic Encyclopedia of Type Strains, Phase III (KMG-III): the genomes of soil and plant-associated and newly described type strains.</title>
        <authorList>
            <person name="Whitman W."/>
        </authorList>
    </citation>
    <scope>NUCLEOTIDE SEQUENCE [LARGE SCALE GENOMIC DNA]</scope>
    <source>
        <strain evidence="8 9">CECT 8333</strain>
    </source>
</reference>
<evidence type="ECO:0000256" key="2">
    <source>
        <dbReference type="ARBA" id="ARBA00023015"/>
    </source>
</evidence>
<dbReference type="SUPFAM" id="SSF88659">
    <property type="entry name" value="Sigma3 and sigma4 domains of RNA polymerase sigma factors"/>
    <property type="match status" value="1"/>
</dbReference>
<keyword evidence="3" id="KW-0731">Sigma factor</keyword>
<dbReference type="InterPro" id="IPR007627">
    <property type="entry name" value="RNA_pol_sigma70_r2"/>
</dbReference>
<evidence type="ECO:0000256" key="4">
    <source>
        <dbReference type="ARBA" id="ARBA00023125"/>
    </source>
</evidence>
<dbReference type="GO" id="GO:0016987">
    <property type="term" value="F:sigma factor activity"/>
    <property type="evidence" value="ECO:0007669"/>
    <property type="project" value="UniProtKB-KW"/>
</dbReference>
<dbReference type="InterPro" id="IPR013325">
    <property type="entry name" value="RNA_pol_sigma_r2"/>
</dbReference>
<keyword evidence="5" id="KW-0804">Transcription</keyword>
<keyword evidence="4" id="KW-0238">DNA-binding</keyword>
<dbReference type="Proteomes" id="UP000253090">
    <property type="component" value="Unassembled WGS sequence"/>
</dbReference>
<proteinExistence type="inferred from homology"/>
<evidence type="ECO:0000313" key="9">
    <source>
        <dbReference type="Proteomes" id="UP000253090"/>
    </source>
</evidence>
<comment type="similarity">
    <text evidence="1">Belongs to the sigma-70 factor family. ECF subfamily.</text>
</comment>
<dbReference type="PANTHER" id="PTHR43133">
    <property type="entry name" value="RNA POLYMERASE ECF-TYPE SIGMA FACTO"/>
    <property type="match status" value="1"/>
</dbReference>
<dbReference type="Pfam" id="PF04542">
    <property type="entry name" value="Sigma70_r2"/>
    <property type="match status" value="1"/>
</dbReference>
<evidence type="ECO:0000259" key="7">
    <source>
        <dbReference type="Pfam" id="PF08281"/>
    </source>
</evidence>
<keyword evidence="9" id="KW-1185">Reference proteome</keyword>
<gene>
    <name evidence="8" type="ORF">DFP94_101913</name>
</gene>
<feature type="domain" description="RNA polymerase sigma factor 70 region 4 type 2" evidence="7">
    <location>
        <begin position="163"/>
        <end position="213"/>
    </location>
</feature>
<sequence length="224" mass="26985">MNLCVRYYDIRKLSALELKIYFDFCRDKPLWHRLFYWKEGRVIGEESLIEKMKQGDRAAFREFVKQYGNFVFRAAYSVLHDEKEAEDAAQETFLQVYKSLPAYRSQGVKSWLTRIAINKAIDFKRRRDRRREEQWDPVDVAEKLPAVEGDLLKEMMNDERRSELHTKISQLPPGHRHVVTAFYLEGKSYEQIASDLEQTVKTVESKLYRARAWIREHWKEEEWR</sequence>
<dbReference type="PANTHER" id="PTHR43133:SF8">
    <property type="entry name" value="RNA POLYMERASE SIGMA FACTOR HI_1459-RELATED"/>
    <property type="match status" value="1"/>
</dbReference>
<accession>A0A369BRU4</accession>
<evidence type="ECO:0000313" key="8">
    <source>
        <dbReference type="EMBL" id="RCX23316.1"/>
    </source>
</evidence>
<dbReference type="AlphaFoldDB" id="A0A369BRU4"/>
<keyword evidence="2" id="KW-0805">Transcription regulation</keyword>